<evidence type="ECO:0000313" key="2">
    <source>
        <dbReference type="Proteomes" id="UP000216961"/>
    </source>
</evidence>
<organism evidence="1 2">
    <name type="scientific">Niallia circulans</name>
    <name type="common">Bacillus circulans</name>
    <dbReference type="NCBI Taxonomy" id="1397"/>
    <lineage>
        <taxon>Bacteria</taxon>
        <taxon>Bacillati</taxon>
        <taxon>Bacillota</taxon>
        <taxon>Bacilli</taxon>
        <taxon>Bacillales</taxon>
        <taxon>Bacillaceae</taxon>
        <taxon>Niallia</taxon>
    </lineage>
</organism>
<dbReference type="Pfam" id="PF14153">
    <property type="entry name" value="Spore_coat_CotO"/>
    <property type="match status" value="1"/>
</dbReference>
<gene>
    <name evidence="1" type="ORF">CHH57_09360</name>
</gene>
<comment type="caution">
    <text evidence="1">The sequence shown here is derived from an EMBL/GenBank/DDBJ whole genome shotgun (WGS) entry which is preliminary data.</text>
</comment>
<dbReference type="InterPro" id="IPR025439">
    <property type="entry name" value="Spore_coat_CotO"/>
</dbReference>
<proteinExistence type="predicted"/>
<dbReference type="EMBL" id="NPBQ01000060">
    <property type="protein sequence ID" value="PAD83463.1"/>
    <property type="molecule type" value="Genomic_DNA"/>
</dbReference>
<accession>A0A268FDL3</accession>
<protein>
    <submittedName>
        <fullName evidence="1">Uncharacterized protein</fullName>
    </submittedName>
</protein>
<dbReference type="RefSeq" id="WP_095329993.1">
    <property type="nucleotide sequence ID" value="NZ_CP026031.1"/>
</dbReference>
<reference evidence="1 2" key="1">
    <citation type="submission" date="2017-07" db="EMBL/GenBank/DDBJ databases">
        <title>Isolation and whole genome analysis of endospore-forming bacteria from heroin.</title>
        <authorList>
            <person name="Kalinowski J."/>
            <person name="Ahrens B."/>
            <person name="Al-Dilaimi A."/>
            <person name="Winkler A."/>
            <person name="Wibberg D."/>
            <person name="Schleenbecker U."/>
            <person name="Ruckert C."/>
            <person name="Wolfel R."/>
            <person name="Grass G."/>
        </authorList>
    </citation>
    <scope>NUCLEOTIDE SEQUENCE [LARGE SCALE GENOMIC DNA]</scope>
    <source>
        <strain evidence="1 2">7521-2</strain>
    </source>
</reference>
<name>A0A268FDL3_NIACI</name>
<dbReference type="Proteomes" id="UP000216961">
    <property type="component" value="Unassembled WGS sequence"/>
</dbReference>
<dbReference type="AlphaFoldDB" id="A0A268FDL3"/>
<evidence type="ECO:0000313" key="1">
    <source>
        <dbReference type="EMBL" id="PAD83463.1"/>
    </source>
</evidence>
<dbReference type="KEGG" id="bcir:C2I06_00745"/>
<sequence>MYSENNKPYLSQSGTKTMQGNMQVSYSAKISKQKQYKELMEKKQKEEALQEIKAKKDAAKEGAEKLDTTNVQEQIQSYQEQQVEKTPRKPAFKRLKSFKEMGIVEKLEYLLHFPKQLPPVPCLVVTEQETVRGFVVDLNADKVDIKLMDQTIVTLNIATIDEIKMIGI</sequence>